<evidence type="ECO:0000313" key="2">
    <source>
        <dbReference type="Proteomes" id="UP001281614"/>
    </source>
</evidence>
<proteinExistence type="predicted"/>
<reference evidence="1" key="1">
    <citation type="submission" date="2023-02" db="EMBL/GenBank/DDBJ databases">
        <title>Colletotrichum kahawae CIFC_Que2 genome sequencing and assembly.</title>
        <authorList>
            <person name="Baroncelli R."/>
        </authorList>
    </citation>
    <scope>NUCLEOTIDE SEQUENCE</scope>
    <source>
        <strain evidence="1">CIFC_Que2</strain>
    </source>
</reference>
<gene>
    <name evidence="1" type="ORF">CKAH01_14034</name>
</gene>
<comment type="caution">
    <text evidence="1">The sequence shown here is derived from an EMBL/GenBank/DDBJ whole genome shotgun (WGS) entry which is preliminary data.</text>
</comment>
<name>A0AAD9YM01_COLKA</name>
<protein>
    <recommendedName>
        <fullName evidence="3">F-box domain-containing protein</fullName>
    </recommendedName>
</protein>
<evidence type="ECO:0000313" key="1">
    <source>
        <dbReference type="EMBL" id="KAK2772129.1"/>
    </source>
</evidence>
<dbReference type="AlphaFoldDB" id="A0AAD9YM01"/>
<dbReference type="Proteomes" id="UP001281614">
    <property type="component" value="Unassembled WGS sequence"/>
</dbReference>
<sequence length="484" mass="55964">MPSPSPTDRKRLERMWGPTCPEFRRFPEGPDLWGLQFMNMGGLQVMNMRGLQFTHLCDDLIIEIIGHLGADHIRRLHNYMTAYDDDAWTYQRTLVNLSQTCSRFRSLVGPYAWHTLHLSHDRYGRERTPGARVWRGKLMGMLEYVFASEWTVVDTKKGSKKGHTRNTGNVLSGSTPFYSFGVLDYVRHVELDLSGVPGPENHKWLLRILRYPALEHLELTVDRSHRQTQHQPYVKEMDILYRHGLQFPASGIKKLSFVFRPKLKAGHHIGSYVLGDMHIQAALMDHCPQLEELCLHAAGGFQIESRHLGRVKTMRLINCRLSYSDLKYLLTQGEMLETFIFARGNVREDRIMSEQHNTHYSSIEQFTPWQAVLLLWPHRNTLKHLELKPFSNWERHSQARNDRPLMHEEIVDLVTQSPVIKSLRHFTNLKTIHLCQDAILGPCPWSINYGTNAGTVINILNDDPEGKRLVKVLPSSLEDLRITG</sequence>
<evidence type="ECO:0008006" key="3">
    <source>
        <dbReference type="Google" id="ProtNLM"/>
    </source>
</evidence>
<keyword evidence="2" id="KW-1185">Reference proteome</keyword>
<accession>A0AAD9YM01</accession>
<organism evidence="1 2">
    <name type="scientific">Colletotrichum kahawae</name>
    <name type="common">Coffee berry disease fungus</name>
    <dbReference type="NCBI Taxonomy" id="34407"/>
    <lineage>
        <taxon>Eukaryota</taxon>
        <taxon>Fungi</taxon>
        <taxon>Dikarya</taxon>
        <taxon>Ascomycota</taxon>
        <taxon>Pezizomycotina</taxon>
        <taxon>Sordariomycetes</taxon>
        <taxon>Hypocreomycetidae</taxon>
        <taxon>Glomerellales</taxon>
        <taxon>Glomerellaceae</taxon>
        <taxon>Colletotrichum</taxon>
        <taxon>Colletotrichum gloeosporioides species complex</taxon>
    </lineage>
</organism>
<dbReference type="EMBL" id="VYYT01000071">
    <property type="protein sequence ID" value="KAK2772129.1"/>
    <property type="molecule type" value="Genomic_DNA"/>
</dbReference>